<evidence type="ECO:0000259" key="2">
    <source>
        <dbReference type="Pfam" id="PF10088"/>
    </source>
</evidence>
<feature type="coiled-coil region" evidence="1">
    <location>
        <begin position="308"/>
        <end position="403"/>
    </location>
</feature>
<dbReference type="Gene3D" id="3.40.50.300">
    <property type="entry name" value="P-loop containing nucleotide triphosphate hydrolases"/>
    <property type="match status" value="1"/>
</dbReference>
<organism evidence="3">
    <name type="scientific">hydrothermal vent metagenome</name>
    <dbReference type="NCBI Taxonomy" id="652676"/>
    <lineage>
        <taxon>unclassified sequences</taxon>
        <taxon>metagenomes</taxon>
        <taxon>ecological metagenomes</taxon>
    </lineage>
</organism>
<keyword evidence="1" id="KW-0175">Coiled coil</keyword>
<accession>A0A1W1BWS5</accession>
<dbReference type="InterPro" id="IPR018760">
    <property type="entry name" value="DUF2326"/>
</dbReference>
<dbReference type="EMBL" id="FPHE01000081">
    <property type="protein sequence ID" value="SFV57924.1"/>
    <property type="molecule type" value="Genomic_DNA"/>
</dbReference>
<dbReference type="InterPro" id="IPR027417">
    <property type="entry name" value="P-loop_NTPase"/>
</dbReference>
<sequence length="552" mass="65047">MKLLQLTSSDDRFQTLNFKSGLNIIVGQKVLTDDKKKTSNGIGKSLALICIDFMLGKSTSSKEIKKLKEVMKRENITLSLAFEHNNKTYNIDRTYNEIFIDGEKLPKESKYLEFLDSLVESEHSFRNIFGRFFRTNKESYIEATNQVTTKEKVYQNNLINSSLLGLDLTFLKKKKELKIKSDRLKLLIKELKELQKNIDKEREFELIERLGEINKHLDSFEIAQDFNDLKNEADILTAKIQKIRNDIAYNNRLIRNKQMIIDTNHQVDIDISKLKNMYAEASFFLGEEVLNHIESVKEFHNTLFKNRKDRAKKDIELLKTDIANIEKELFVLDKRRSDIFKYLENKGALEEYHALNREKDSIKESLEQIQRDEKSLEKYKKEQADIKLEIDQFKRKLIDLESDLKDKIQFLGKSFREISEEFYNDKPGFLHIEIVEKFNTEKLYKIEPKIDNENSSDGINEMKIFIYDMLLYKLNPNLIGLVGHDNRLFDMVDERQIGYAFDYVHKNISQYICSVSDIKFNGAKEYSELNLDTFVRATLNETQKLFGFDFEK</sequence>
<dbReference type="Pfam" id="PF10088">
    <property type="entry name" value="DUF2326"/>
    <property type="match status" value="1"/>
</dbReference>
<proteinExistence type="predicted"/>
<name>A0A1W1BWS5_9ZZZZ</name>
<gene>
    <name evidence="3" type="ORF">MNB_SV-12-1145</name>
</gene>
<feature type="coiled-coil region" evidence="1">
    <location>
        <begin position="174"/>
        <end position="246"/>
    </location>
</feature>
<evidence type="ECO:0000313" key="3">
    <source>
        <dbReference type="EMBL" id="SFV57924.1"/>
    </source>
</evidence>
<protein>
    <submittedName>
        <fullName evidence="3">DNA double-strand break repair Rad50 ATPase</fullName>
    </submittedName>
</protein>
<dbReference type="AlphaFoldDB" id="A0A1W1BWS5"/>
<evidence type="ECO:0000256" key="1">
    <source>
        <dbReference type="SAM" id="Coils"/>
    </source>
</evidence>
<reference evidence="3" key="1">
    <citation type="submission" date="2016-10" db="EMBL/GenBank/DDBJ databases">
        <authorList>
            <person name="de Groot N.N."/>
        </authorList>
    </citation>
    <scope>NUCLEOTIDE SEQUENCE</scope>
</reference>
<feature type="domain" description="DUF2326" evidence="2">
    <location>
        <begin position="418"/>
        <end position="550"/>
    </location>
</feature>